<dbReference type="GO" id="GO:0003677">
    <property type="term" value="F:DNA binding"/>
    <property type="evidence" value="ECO:0007669"/>
    <property type="project" value="InterPro"/>
</dbReference>
<dbReference type="RefSeq" id="YP_009300903.1">
    <property type="nucleotide sequence ID" value="NC_031228.1"/>
</dbReference>
<dbReference type="KEGG" id="vg:29124913"/>
<protein>
    <submittedName>
        <fullName evidence="1">Uncharacterized protein</fullName>
    </submittedName>
</protein>
<dbReference type="GeneID" id="29124913"/>
<dbReference type="EMBL" id="KM366098">
    <property type="protein sequence ID" value="AIT13753.1"/>
    <property type="molecule type" value="Genomic_DNA"/>
</dbReference>
<proteinExistence type="predicted"/>
<dbReference type="InterPro" id="IPR036078">
    <property type="entry name" value="Spo11/TopoVI_A_sf"/>
</dbReference>
<sequence length="295" mass="33949">MKQEYVEKRFSAESCALLAVIDEIVEEYQADGYMLTTRQVYYQLVARDIVENSLNSYKRVAGLINDGKLAGALDWDALEDRTREFKTRGHWNSPSEILAACADQYHEDLWDGQSSRVFVIIEKEALVGVLESLCHRYDVPLLAARGYPSGTVLREFAQRHLIPALRTGVYCKILHLGDHDPSGIDMTRDLRDRIELFSEQPSGLHVDRIALNMAQIEELRPPENPAKSTDARFASYRKKYGTSSWELDALPPAYLNQLVESRIQTMIDDGRWRERQTKIADIQEQIRKVAKDFRW</sequence>
<dbReference type="SUPFAM" id="SSF56726">
    <property type="entry name" value="DNA topoisomerase IV, alpha subunit"/>
    <property type="match status" value="1"/>
</dbReference>
<organism evidence="1 2">
    <name type="scientific">Salmonella phage BP12C</name>
    <dbReference type="NCBI Taxonomy" id="1543203"/>
    <lineage>
        <taxon>Viruses</taxon>
        <taxon>Duplodnaviria</taxon>
        <taxon>Heunggongvirae</taxon>
        <taxon>Uroviricota</taxon>
        <taxon>Caudoviricetes</taxon>
        <taxon>Casjensviridae</taxon>
        <taxon>Chivirus</taxon>
        <taxon>Chivirus BP12C</taxon>
        <taxon>Salmonella virus BP12C</taxon>
    </lineage>
</organism>
<dbReference type="Proteomes" id="UP000203971">
    <property type="component" value="Segment"/>
</dbReference>
<reference evidence="2" key="1">
    <citation type="submission" date="2014-08" db="EMBL/GenBank/DDBJ databases">
        <authorList>
            <person name="Mandeville R."/>
        </authorList>
    </citation>
    <scope>NUCLEOTIDE SEQUENCE [LARGE SCALE GENOMIC DNA]</scope>
</reference>
<accession>A0A140XFY3</accession>
<dbReference type="OrthoDB" id="10917at10239"/>
<evidence type="ECO:0000313" key="2">
    <source>
        <dbReference type="Proteomes" id="UP000203971"/>
    </source>
</evidence>
<name>A0A140XFY3_9CAUD</name>
<dbReference type="Gene3D" id="3.40.1360.10">
    <property type="match status" value="1"/>
</dbReference>
<evidence type="ECO:0000313" key="1">
    <source>
        <dbReference type="EMBL" id="AIT13753.1"/>
    </source>
</evidence>
<gene>
    <name evidence="1" type="ORF">BP12C_28</name>
</gene>
<keyword evidence="2" id="KW-1185">Reference proteome</keyword>